<keyword evidence="3 5" id="KW-0378">Hydrolase</keyword>
<sequence length="282" mass="30197">MAGVPAPGQTRVLILHGLSGSAESHYARGMQAELAARGIPSVVMNARGTGQRPNNLARGYHAGEIDDLTAVIQHLHRADPAAAIPVIGYSIGGSRLLNWLAEHAPSCVPAAIAVSVPLELAPCATRLEQGFSKLYRRNLIDELLRQVRAKHTHLAQSAPDQAAQLAALGPLEGIRTFRDFDNRIVAPLHGFRDAEDYYARASAGPKLCRITTPTLLIQALDDPFMPTGMAPGPADVSSAVALDLQRYGGHVGFVSGSARQPRYWLEERIPAFLQSCHVPGFG</sequence>
<dbReference type="PROSITE" id="PS01133">
    <property type="entry name" value="UPF0017"/>
    <property type="match status" value="1"/>
</dbReference>
<organism evidence="5 6">
    <name type="scientific">Alcanivorax quisquiliarum</name>
    <dbReference type="NCBI Taxonomy" id="2933565"/>
    <lineage>
        <taxon>Bacteria</taxon>
        <taxon>Pseudomonadati</taxon>
        <taxon>Pseudomonadota</taxon>
        <taxon>Gammaproteobacteria</taxon>
        <taxon>Oceanospirillales</taxon>
        <taxon>Alcanivoracaceae</taxon>
        <taxon>Alcanivorax</taxon>
    </lineage>
</organism>
<dbReference type="InterPro" id="IPR000952">
    <property type="entry name" value="AB_hydrolase_4_CS"/>
</dbReference>
<dbReference type="Pfam" id="PF00561">
    <property type="entry name" value="Abhydrolase_1"/>
    <property type="match status" value="1"/>
</dbReference>
<evidence type="ECO:0000256" key="2">
    <source>
        <dbReference type="ARBA" id="ARBA00022487"/>
    </source>
</evidence>
<dbReference type="InterPro" id="IPR050960">
    <property type="entry name" value="AB_hydrolase_4_sf"/>
</dbReference>
<dbReference type="InterPro" id="IPR029058">
    <property type="entry name" value="AB_hydrolase_fold"/>
</dbReference>
<dbReference type="InterPro" id="IPR012020">
    <property type="entry name" value="ABHD4"/>
</dbReference>
<evidence type="ECO:0000259" key="4">
    <source>
        <dbReference type="Pfam" id="PF00561"/>
    </source>
</evidence>
<dbReference type="GO" id="GO:0016787">
    <property type="term" value="F:hydrolase activity"/>
    <property type="evidence" value="ECO:0007669"/>
    <property type="project" value="UniProtKB-KW"/>
</dbReference>
<keyword evidence="2" id="KW-0719">Serine esterase</keyword>
<accession>A0ABT0E5B2</accession>
<comment type="caution">
    <text evidence="5">The sequence shown here is derived from an EMBL/GenBank/DDBJ whole genome shotgun (WGS) entry which is preliminary data.</text>
</comment>
<dbReference type="PANTHER" id="PTHR10794:SF94">
    <property type="entry name" value="ESTERASE YHET-RELATED"/>
    <property type="match status" value="1"/>
</dbReference>
<dbReference type="PIRSF" id="PIRSF005211">
    <property type="entry name" value="Ab_hydro_YheT"/>
    <property type="match status" value="1"/>
</dbReference>
<dbReference type="RefSeq" id="WP_246949088.1">
    <property type="nucleotide sequence ID" value="NZ_JALKII010000002.1"/>
</dbReference>
<dbReference type="PANTHER" id="PTHR10794">
    <property type="entry name" value="ABHYDROLASE DOMAIN-CONTAINING PROTEIN"/>
    <property type="match status" value="1"/>
</dbReference>
<keyword evidence="6" id="KW-1185">Reference proteome</keyword>
<dbReference type="Proteomes" id="UP001165524">
    <property type="component" value="Unassembled WGS sequence"/>
</dbReference>
<dbReference type="EMBL" id="JALKII010000002">
    <property type="protein sequence ID" value="MCK0537020.1"/>
    <property type="molecule type" value="Genomic_DNA"/>
</dbReference>
<evidence type="ECO:0000313" key="6">
    <source>
        <dbReference type="Proteomes" id="UP001165524"/>
    </source>
</evidence>
<feature type="domain" description="AB hydrolase-1" evidence="4">
    <location>
        <begin position="11"/>
        <end position="233"/>
    </location>
</feature>
<comment type="similarity">
    <text evidence="1">Belongs to the AB hydrolase superfamily. AB hydrolase 4 family.</text>
</comment>
<evidence type="ECO:0000256" key="1">
    <source>
        <dbReference type="ARBA" id="ARBA00010884"/>
    </source>
</evidence>
<gene>
    <name evidence="5" type="ORF">MU846_04790</name>
</gene>
<reference evidence="5" key="1">
    <citation type="submission" date="2022-04" db="EMBL/GenBank/DDBJ databases">
        <title>Alcanivorax sp. CY1518 draft genome sequence.</title>
        <authorList>
            <person name="Zhao G."/>
            <person name="An M."/>
        </authorList>
    </citation>
    <scope>NUCLEOTIDE SEQUENCE</scope>
    <source>
        <strain evidence="5">CY1518</strain>
    </source>
</reference>
<protein>
    <submittedName>
        <fullName evidence="5">Alpha/beta fold hydrolase</fullName>
    </submittedName>
</protein>
<proteinExistence type="inferred from homology"/>
<dbReference type="Gene3D" id="3.40.50.1820">
    <property type="entry name" value="alpha/beta hydrolase"/>
    <property type="match status" value="1"/>
</dbReference>
<evidence type="ECO:0000256" key="3">
    <source>
        <dbReference type="ARBA" id="ARBA00022801"/>
    </source>
</evidence>
<evidence type="ECO:0000313" key="5">
    <source>
        <dbReference type="EMBL" id="MCK0537020.1"/>
    </source>
</evidence>
<dbReference type="InterPro" id="IPR000073">
    <property type="entry name" value="AB_hydrolase_1"/>
</dbReference>
<name>A0ABT0E5B2_9GAMM</name>
<dbReference type="SUPFAM" id="SSF53474">
    <property type="entry name" value="alpha/beta-Hydrolases"/>
    <property type="match status" value="1"/>
</dbReference>